<evidence type="ECO:0000313" key="7">
    <source>
        <dbReference type="Proteomes" id="UP000036890"/>
    </source>
</evidence>
<proteinExistence type="inferred from homology"/>
<sequence length="487" mass="53247">MGVALSQAFEAIRQGDAVDLKKALEAARAAGRRDLIIKGMTLRNGTHVAEAQLETLQDVEMLERLMGQVAEKDPLAAAVSGYLPQVPKSATVPSGPLLSACIDKHLASLGKLAPKTIIESRHSLRILLGLVGDIPVATLDADHVQAFMDAVEHWPRNATKHKLYRDLSVQEVLALSKRNGEKAPASATLSKHWDRLRVFISHLRKQRLLQLDPMEGIASPSDRRGVEEPETGRPFTHDELKAVFGAGFLRWASKYPHRFWGPILGLYSGARVNEVAQLRAADVMHVDGVAGFLVTTRGDGNKVKNTSSLRFVPLAKPVLDAGFLHFVDEVRGCGVDRLFPDLPNSTGLGFGRQLSRQFSTYIKRQGVTEEGMGFHAFRHYFITHTDRALLATGMEVSARDVAIGRITGHGKPPKSVLRKVYVDNSGLAVPAAVQPETLPLRVETLAMFNPPVTLPSHVPGQFGENLQRAATEAKRIAREAKRNKTSA</sequence>
<evidence type="ECO:0000259" key="5">
    <source>
        <dbReference type="PROSITE" id="PS51898"/>
    </source>
</evidence>
<gene>
    <name evidence="6" type="ORF">W7K_18295</name>
</gene>
<evidence type="ECO:0000256" key="3">
    <source>
        <dbReference type="ARBA" id="ARBA00023125"/>
    </source>
</evidence>
<dbReference type="SUPFAM" id="SSF56349">
    <property type="entry name" value="DNA breaking-rejoining enzymes"/>
    <property type="match status" value="1"/>
</dbReference>
<dbReference type="GO" id="GO:0003677">
    <property type="term" value="F:DNA binding"/>
    <property type="evidence" value="ECO:0007669"/>
    <property type="project" value="UniProtKB-KW"/>
</dbReference>
<dbReference type="PROSITE" id="PS51898">
    <property type="entry name" value="TYR_RECOMBINASE"/>
    <property type="match status" value="1"/>
</dbReference>
<dbReference type="Proteomes" id="UP000036890">
    <property type="component" value="Unassembled WGS sequence"/>
</dbReference>
<dbReference type="CDD" id="cd01184">
    <property type="entry name" value="INT_C_like_1"/>
    <property type="match status" value="1"/>
</dbReference>
<comment type="similarity">
    <text evidence="1">Belongs to the 'phage' integrase family.</text>
</comment>
<name>A0A0L8A646_9GAMM</name>
<keyword evidence="2" id="KW-0229">DNA integration</keyword>
<reference evidence="6 7" key="1">
    <citation type="journal article" date="2012" name="J. Bacteriol.">
        <title>Genome sequence of a novel nicotine-degrading strain, Pseudomonas geniculata N1.</title>
        <authorList>
            <person name="Tang H."/>
            <person name="Yu H."/>
            <person name="Tai C."/>
            <person name="Huang K."/>
            <person name="Liu Y."/>
            <person name="Wang L."/>
            <person name="Yao Y."/>
            <person name="Wu G."/>
            <person name="Xu P."/>
        </authorList>
    </citation>
    <scope>NUCLEOTIDE SEQUENCE [LARGE SCALE GENOMIC DNA]</scope>
    <source>
        <strain evidence="6 7">N1</strain>
    </source>
</reference>
<dbReference type="InterPro" id="IPR010998">
    <property type="entry name" value="Integrase_recombinase_N"/>
</dbReference>
<dbReference type="InterPro" id="IPR050090">
    <property type="entry name" value="Tyrosine_recombinase_XerCD"/>
</dbReference>
<keyword evidence="4" id="KW-0233">DNA recombination</keyword>
<dbReference type="InterPro" id="IPR002104">
    <property type="entry name" value="Integrase_catalytic"/>
</dbReference>
<dbReference type="EMBL" id="AJLO02000040">
    <property type="protein sequence ID" value="KOE97780.1"/>
    <property type="molecule type" value="Genomic_DNA"/>
</dbReference>
<protein>
    <recommendedName>
        <fullName evidence="5">Tyr recombinase domain-containing protein</fullName>
    </recommendedName>
</protein>
<dbReference type="Gene3D" id="1.10.150.130">
    <property type="match status" value="1"/>
</dbReference>
<evidence type="ECO:0000256" key="1">
    <source>
        <dbReference type="ARBA" id="ARBA00008857"/>
    </source>
</evidence>
<evidence type="ECO:0000256" key="2">
    <source>
        <dbReference type="ARBA" id="ARBA00022908"/>
    </source>
</evidence>
<feature type="domain" description="Tyr recombinase" evidence="5">
    <location>
        <begin position="230"/>
        <end position="434"/>
    </location>
</feature>
<dbReference type="GO" id="GO:0015074">
    <property type="term" value="P:DNA integration"/>
    <property type="evidence" value="ECO:0007669"/>
    <property type="project" value="UniProtKB-KW"/>
</dbReference>
<dbReference type="GO" id="GO:0006310">
    <property type="term" value="P:DNA recombination"/>
    <property type="evidence" value="ECO:0007669"/>
    <property type="project" value="UniProtKB-KW"/>
</dbReference>
<dbReference type="PANTHER" id="PTHR30349:SF64">
    <property type="entry name" value="PROPHAGE INTEGRASE INTD-RELATED"/>
    <property type="match status" value="1"/>
</dbReference>
<keyword evidence="3" id="KW-0238">DNA-binding</keyword>
<organism evidence="6 7">
    <name type="scientific">Stenotrophomonas geniculata N1</name>
    <dbReference type="NCBI Taxonomy" id="1167641"/>
    <lineage>
        <taxon>Bacteria</taxon>
        <taxon>Pseudomonadati</taxon>
        <taxon>Pseudomonadota</taxon>
        <taxon>Gammaproteobacteria</taxon>
        <taxon>Lysobacterales</taxon>
        <taxon>Lysobacteraceae</taxon>
        <taxon>Stenotrophomonas</taxon>
    </lineage>
</organism>
<evidence type="ECO:0000256" key="4">
    <source>
        <dbReference type="ARBA" id="ARBA00023172"/>
    </source>
</evidence>
<dbReference type="PANTHER" id="PTHR30349">
    <property type="entry name" value="PHAGE INTEGRASE-RELATED"/>
    <property type="match status" value="1"/>
</dbReference>
<dbReference type="InterPro" id="IPR011010">
    <property type="entry name" value="DNA_brk_join_enz"/>
</dbReference>
<dbReference type="InterPro" id="IPR013762">
    <property type="entry name" value="Integrase-like_cat_sf"/>
</dbReference>
<accession>A0A0L8A646</accession>
<evidence type="ECO:0000313" key="6">
    <source>
        <dbReference type="EMBL" id="KOE97780.1"/>
    </source>
</evidence>
<dbReference type="Gene3D" id="1.10.443.10">
    <property type="entry name" value="Intergrase catalytic core"/>
    <property type="match status" value="1"/>
</dbReference>
<dbReference type="AlphaFoldDB" id="A0A0L8A646"/>
<comment type="caution">
    <text evidence="6">The sequence shown here is derived from an EMBL/GenBank/DDBJ whole genome shotgun (WGS) entry which is preliminary data.</text>
</comment>